<dbReference type="AlphaFoldDB" id="A0AAU7JND5"/>
<sequence length="337" mass="34912">MSSTAPEYLTTLRDGVTQAAQQWMDQSTTAWDQWARAWAPADGMTSWLTPGAARPPGPGGQRQGAGPRHDHGHGHGLGLGHFHEHGPRGQRRAGCGCGHTGSTCGCGCGEKGPGCGCAECRSGCGEHPSTCGCGECQSSCGCGDPCRCCVPDADVIVHARVGEVRVVPFHLRNPWRRERPVSLEVGPWHGCDGDGLTIRAALEEDSIVLAPCEDRVVRLLVGVRPTSTDAPDGGKTDKPDPNQPVPNQPDPGTKDAGAEDSGPTGGGTPAEAPTSREAMLGVLRGDGRGLSIGDVDGCATAYADVRFEGCARPQRVALFVLPAECDAVDVGCDCGCC</sequence>
<feature type="region of interest" description="Disordered" evidence="1">
    <location>
        <begin position="223"/>
        <end position="275"/>
    </location>
</feature>
<evidence type="ECO:0000256" key="1">
    <source>
        <dbReference type="SAM" id="MobiDB-lite"/>
    </source>
</evidence>
<name>A0AAU7JND5_9MICO</name>
<protein>
    <submittedName>
        <fullName evidence="2">Uncharacterized protein</fullName>
    </submittedName>
</protein>
<evidence type="ECO:0000313" key="2">
    <source>
        <dbReference type="EMBL" id="XBO41927.1"/>
    </source>
</evidence>
<feature type="region of interest" description="Disordered" evidence="1">
    <location>
        <begin position="44"/>
        <end position="83"/>
    </location>
</feature>
<dbReference type="EMBL" id="CP157483">
    <property type="protein sequence ID" value="XBO41927.1"/>
    <property type="molecule type" value="Genomic_DNA"/>
</dbReference>
<proteinExistence type="predicted"/>
<reference evidence="2" key="1">
    <citation type="submission" date="2024-05" db="EMBL/GenBank/DDBJ databases">
        <authorList>
            <person name="Kim S."/>
            <person name="Heo J."/>
            <person name="Choi H."/>
            <person name="Choi Y."/>
            <person name="Kwon S.-W."/>
            <person name="Kim Y."/>
        </authorList>
    </citation>
    <scope>NUCLEOTIDE SEQUENCE</scope>
    <source>
        <strain evidence="2">KACC 23699</strain>
    </source>
</reference>
<dbReference type="RefSeq" id="WP_406829327.1">
    <property type="nucleotide sequence ID" value="NZ_CP157483.1"/>
</dbReference>
<organism evidence="2">
    <name type="scientific">Pedococcus sp. KACC 23699</name>
    <dbReference type="NCBI Taxonomy" id="3149228"/>
    <lineage>
        <taxon>Bacteria</taxon>
        <taxon>Bacillati</taxon>
        <taxon>Actinomycetota</taxon>
        <taxon>Actinomycetes</taxon>
        <taxon>Micrococcales</taxon>
        <taxon>Intrasporangiaceae</taxon>
        <taxon>Pedococcus</taxon>
    </lineage>
</organism>
<gene>
    <name evidence="2" type="ORF">ABEG17_09995</name>
</gene>
<accession>A0AAU7JND5</accession>